<evidence type="ECO:0000256" key="4">
    <source>
        <dbReference type="ARBA" id="ARBA00022741"/>
    </source>
</evidence>
<evidence type="ECO:0000256" key="7">
    <source>
        <dbReference type="ARBA" id="ARBA00023136"/>
    </source>
</evidence>
<evidence type="ECO:0000256" key="8">
    <source>
        <dbReference type="SAM" id="Phobius"/>
    </source>
</evidence>
<keyword evidence="7 8" id="KW-0472">Membrane</keyword>
<dbReference type="InterPro" id="IPR043760">
    <property type="entry name" value="PycTM_dom"/>
</dbReference>
<sequence>MDDEKYTKDDAYHTLDLINSWINNVDAKTSFALAFVAALIGFIFVNGSPAVLSEILREDKVTTCMVVKAIWVIALYTASFLSIMFMFLAIKARTKNKSGKKSVMFFGTIASIDLNDFKSKTMNMDKKELTKDLLEQVHTNAEICTKKMKFYNAGIFWLIIATALCFGAVVFNII</sequence>
<feature type="transmembrane region" description="Helical" evidence="8">
    <location>
        <begin position="31"/>
        <end position="49"/>
    </location>
</feature>
<dbReference type="GO" id="GO:0051607">
    <property type="term" value="P:defense response to virus"/>
    <property type="evidence" value="ECO:0007669"/>
    <property type="project" value="UniProtKB-KW"/>
</dbReference>
<evidence type="ECO:0000256" key="3">
    <source>
        <dbReference type="ARBA" id="ARBA00022692"/>
    </source>
</evidence>
<name>A0A7R7IG15_9FIRM</name>
<keyword evidence="6" id="KW-0051">Antiviral defense</keyword>
<reference evidence="10 11" key="1">
    <citation type="submission" date="2020-11" db="EMBL/GenBank/DDBJ databases">
        <title>Draft genome sequencing of a Lachnospiraceae strain isolated from anoxic soil subjected to BSD treatment.</title>
        <authorList>
            <person name="Uek A."/>
            <person name="Tonouchi A."/>
        </authorList>
    </citation>
    <scope>NUCLEOTIDE SEQUENCE [LARGE SCALE GENOMIC DNA]</scope>
    <source>
        <strain evidence="10 11">TB5</strain>
    </source>
</reference>
<keyword evidence="4" id="KW-0547">Nucleotide-binding</keyword>
<keyword evidence="5 8" id="KW-1133">Transmembrane helix</keyword>
<comment type="subcellular location">
    <subcellularLocation>
        <location evidence="1">Cell membrane</location>
    </subcellularLocation>
</comment>
<dbReference type="Proteomes" id="UP000595897">
    <property type="component" value="Chromosome"/>
</dbReference>
<keyword evidence="3 8" id="KW-0812">Transmembrane</keyword>
<evidence type="ECO:0000256" key="5">
    <source>
        <dbReference type="ARBA" id="ARBA00022989"/>
    </source>
</evidence>
<evidence type="ECO:0000259" key="9">
    <source>
        <dbReference type="Pfam" id="PF18967"/>
    </source>
</evidence>
<dbReference type="Pfam" id="PF18967">
    <property type="entry name" value="PycTM"/>
    <property type="match status" value="1"/>
</dbReference>
<gene>
    <name evidence="10" type="ORF">bsdtb5_39130</name>
</gene>
<dbReference type="AlphaFoldDB" id="A0A7R7IG15"/>
<feature type="transmembrane region" description="Helical" evidence="8">
    <location>
        <begin position="155"/>
        <end position="173"/>
    </location>
</feature>
<proteinExistence type="predicted"/>
<dbReference type="GO" id="GO:0000166">
    <property type="term" value="F:nucleotide binding"/>
    <property type="evidence" value="ECO:0007669"/>
    <property type="project" value="UniProtKB-KW"/>
</dbReference>
<protein>
    <recommendedName>
        <fullName evidence="9">Pycsar effector protein domain-containing protein</fullName>
    </recommendedName>
</protein>
<keyword evidence="2" id="KW-1003">Cell membrane</keyword>
<accession>A0A7R7IG15</accession>
<organism evidence="10 11">
    <name type="scientific">Anaeromicropila herbilytica</name>
    <dbReference type="NCBI Taxonomy" id="2785025"/>
    <lineage>
        <taxon>Bacteria</taxon>
        <taxon>Bacillati</taxon>
        <taxon>Bacillota</taxon>
        <taxon>Clostridia</taxon>
        <taxon>Lachnospirales</taxon>
        <taxon>Lachnospiraceae</taxon>
        <taxon>Anaeromicropila</taxon>
    </lineage>
</organism>
<feature type="domain" description="Pycsar effector protein" evidence="9">
    <location>
        <begin position="11"/>
        <end position="171"/>
    </location>
</feature>
<evidence type="ECO:0000256" key="2">
    <source>
        <dbReference type="ARBA" id="ARBA00022475"/>
    </source>
</evidence>
<evidence type="ECO:0000313" key="11">
    <source>
        <dbReference type="Proteomes" id="UP000595897"/>
    </source>
</evidence>
<keyword evidence="11" id="KW-1185">Reference proteome</keyword>
<dbReference type="GO" id="GO:0005886">
    <property type="term" value="C:plasma membrane"/>
    <property type="evidence" value="ECO:0007669"/>
    <property type="project" value="UniProtKB-SubCell"/>
</dbReference>
<evidence type="ECO:0000313" key="10">
    <source>
        <dbReference type="EMBL" id="BCN32618.1"/>
    </source>
</evidence>
<feature type="transmembrane region" description="Helical" evidence="8">
    <location>
        <begin position="69"/>
        <end position="90"/>
    </location>
</feature>
<evidence type="ECO:0000256" key="1">
    <source>
        <dbReference type="ARBA" id="ARBA00004236"/>
    </source>
</evidence>
<dbReference type="RefSeq" id="WP_271713651.1">
    <property type="nucleotide sequence ID" value="NZ_AP024169.1"/>
</dbReference>
<dbReference type="KEGG" id="ahb:bsdtb5_39130"/>
<dbReference type="EMBL" id="AP024169">
    <property type="protein sequence ID" value="BCN32618.1"/>
    <property type="molecule type" value="Genomic_DNA"/>
</dbReference>
<evidence type="ECO:0000256" key="6">
    <source>
        <dbReference type="ARBA" id="ARBA00023118"/>
    </source>
</evidence>